<dbReference type="AlphaFoldDB" id="A0A412PEA2"/>
<dbReference type="PANTHER" id="PTHR43297:SF2">
    <property type="entry name" value="DIPEPTIDE TRANSPORT ATP-BINDING PROTEIN DPPD"/>
    <property type="match status" value="1"/>
</dbReference>
<dbReference type="Proteomes" id="UP000284731">
    <property type="component" value="Unassembled WGS sequence"/>
</dbReference>
<dbReference type="InterPro" id="IPR050388">
    <property type="entry name" value="ABC_Ni/Peptide_Import"/>
</dbReference>
<dbReference type="GO" id="GO:0005886">
    <property type="term" value="C:plasma membrane"/>
    <property type="evidence" value="ECO:0007669"/>
    <property type="project" value="UniProtKB-SubCell"/>
</dbReference>
<dbReference type="InterPro" id="IPR003593">
    <property type="entry name" value="AAA+_ATPase"/>
</dbReference>
<keyword evidence="5" id="KW-0547">Nucleotide-binding</keyword>
<dbReference type="RefSeq" id="WP_006525644.1">
    <property type="nucleotide sequence ID" value="NZ_CABJCF010000002.1"/>
</dbReference>
<keyword evidence="6 9" id="KW-0067">ATP-binding</keyword>
<comment type="caution">
    <text evidence="9">The sequence shown here is derived from an EMBL/GenBank/DDBJ whole genome shotgun (WGS) entry which is preliminary data.</text>
</comment>
<accession>A0A412PEA2</accession>
<keyword evidence="3" id="KW-0813">Transport</keyword>
<evidence type="ECO:0000313" key="9">
    <source>
        <dbReference type="EMBL" id="RGT55939.1"/>
    </source>
</evidence>
<proteinExistence type="inferred from homology"/>
<keyword evidence="4" id="KW-1003">Cell membrane</keyword>
<dbReference type="Pfam" id="PF00005">
    <property type="entry name" value="ABC_tran"/>
    <property type="match status" value="1"/>
</dbReference>
<dbReference type="PROSITE" id="PS50893">
    <property type="entry name" value="ABC_TRANSPORTER_2"/>
    <property type="match status" value="1"/>
</dbReference>
<name>A0A412PEA2_9FIRM</name>
<reference evidence="9 10" key="1">
    <citation type="submission" date="2018-08" db="EMBL/GenBank/DDBJ databases">
        <title>A genome reference for cultivated species of the human gut microbiota.</title>
        <authorList>
            <person name="Zou Y."/>
            <person name="Xue W."/>
            <person name="Luo G."/>
        </authorList>
    </citation>
    <scope>NUCLEOTIDE SEQUENCE [LARGE SCALE GENOMIC DNA]</scope>
    <source>
        <strain evidence="9 10">AF18-46</strain>
    </source>
</reference>
<dbReference type="InterPro" id="IPR003439">
    <property type="entry name" value="ABC_transporter-like_ATP-bd"/>
</dbReference>
<sequence>MRQPILELKNITAGYSNTEVLHDVSLSVYPTEVIGIVGQSGSGKTSLLNCILQLEPNLKIDAGEILYSNQNLLDINQREYQRLFQGEMATIFQNSNFTLVPTRKISSQFYETTKGRLSKEETRQKAYELFQQFELKNPERIFNGYPFALSIGMAQRVAVSLALMNDPNLLLCDEPTSALDVKSAYEMIRQLKRLKEENGMTMVVITHNIALAVQLCDRIAVMYQGDIVEVQETKTLIENPMHAYTKQLLAALPKTEDLWND</sequence>
<dbReference type="GO" id="GO:0005524">
    <property type="term" value="F:ATP binding"/>
    <property type="evidence" value="ECO:0007669"/>
    <property type="project" value="UniProtKB-KW"/>
</dbReference>
<evidence type="ECO:0000256" key="3">
    <source>
        <dbReference type="ARBA" id="ARBA00022448"/>
    </source>
</evidence>
<dbReference type="Gene3D" id="3.40.50.300">
    <property type="entry name" value="P-loop containing nucleotide triphosphate hydrolases"/>
    <property type="match status" value="1"/>
</dbReference>
<protein>
    <submittedName>
        <fullName evidence="9">ABC transporter ATP-binding protein</fullName>
    </submittedName>
</protein>
<gene>
    <name evidence="9" type="ORF">DWX20_03795</name>
</gene>
<comment type="similarity">
    <text evidence="2">Belongs to the ABC transporter superfamily.</text>
</comment>
<comment type="subcellular location">
    <subcellularLocation>
        <location evidence="1">Cell membrane</location>
        <topology evidence="1">Peripheral membrane protein</topology>
    </subcellularLocation>
</comment>
<evidence type="ECO:0000256" key="1">
    <source>
        <dbReference type="ARBA" id="ARBA00004202"/>
    </source>
</evidence>
<dbReference type="EMBL" id="QRWX01000002">
    <property type="protein sequence ID" value="RGT55939.1"/>
    <property type="molecule type" value="Genomic_DNA"/>
</dbReference>
<evidence type="ECO:0000259" key="8">
    <source>
        <dbReference type="PROSITE" id="PS50893"/>
    </source>
</evidence>
<feature type="domain" description="ABC transporter" evidence="8">
    <location>
        <begin position="6"/>
        <end position="249"/>
    </location>
</feature>
<evidence type="ECO:0000256" key="6">
    <source>
        <dbReference type="ARBA" id="ARBA00022840"/>
    </source>
</evidence>
<dbReference type="SMART" id="SM00382">
    <property type="entry name" value="AAA"/>
    <property type="match status" value="1"/>
</dbReference>
<evidence type="ECO:0000313" key="10">
    <source>
        <dbReference type="Proteomes" id="UP000284731"/>
    </source>
</evidence>
<evidence type="ECO:0000256" key="4">
    <source>
        <dbReference type="ARBA" id="ARBA00022475"/>
    </source>
</evidence>
<dbReference type="SUPFAM" id="SSF52540">
    <property type="entry name" value="P-loop containing nucleoside triphosphate hydrolases"/>
    <property type="match status" value="1"/>
</dbReference>
<dbReference type="PANTHER" id="PTHR43297">
    <property type="entry name" value="OLIGOPEPTIDE TRANSPORT ATP-BINDING PROTEIN APPD"/>
    <property type="match status" value="1"/>
</dbReference>
<dbReference type="GO" id="GO:0016887">
    <property type="term" value="F:ATP hydrolysis activity"/>
    <property type="evidence" value="ECO:0007669"/>
    <property type="project" value="InterPro"/>
</dbReference>
<evidence type="ECO:0000256" key="5">
    <source>
        <dbReference type="ARBA" id="ARBA00022741"/>
    </source>
</evidence>
<evidence type="ECO:0000256" key="2">
    <source>
        <dbReference type="ARBA" id="ARBA00005417"/>
    </source>
</evidence>
<organism evidence="9 10">
    <name type="scientific">Solobacterium moorei</name>
    <dbReference type="NCBI Taxonomy" id="102148"/>
    <lineage>
        <taxon>Bacteria</taxon>
        <taxon>Bacillati</taxon>
        <taxon>Bacillota</taxon>
        <taxon>Erysipelotrichia</taxon>
        <taxon>Erysipelotrichales</taxon>
        <taxon>Erysipelotrichaceae</taxon>
        <taxon>Solobacterium</taxon>
    </lineage>
</organism>
<keyword evidence="7" id="KW-0472">Membrane</keyword>
<dbReference type="InterPro" id="IPR027417">
    <property type="entry name" value="P-loop_NTPase"/>
</dbReference>
<evidence type="ECO:0000256" key="7">
    <source>
        <dbReference type="ARBA" id="ARBA00023136"/>
    </source>
</evidence>
<dbReference type="CDD" id="cd03257">
    <property type="entry name" value="ABC_NikE_OppD_transporters"/>
    <property type="match status" value="1"/>
</dbReference>